<dbReference type="EMBL" id="JBFRCH010000030">
    <property type="protein sequence ID" value="MEX3936329.1"/>
    <property type="molecule type" value="Genomic_DNA"/>
</dbReference>
<evidence type="ECO:0000313" key="1">
    <source>
        <dbReference type="EMBL" id="MEX3936329.1"/>
    </source>
</evidence>
<dbReference type="Proteomes" id="UP001558850">
    <property type="component" value="Unassembled WGS sequence"/>
</dbReference>
<accession>A0ACC6U9U2</accession>
<name>A0ACC6U9U2_9BURK</name>
<evidence type="ECO:0000313" key="2">
    <source>
        <dbReference type="Proteomes" id="UP001558850"/>
    </source>
</evidence>
<proteinExistence type="predicted"/>
<protein>
    <submittedName>
        <fullName evidence="1">AAA family ATPase</fullName>
    </submittedName>
</protein>
<keyword evidence="2" id="KW-1185">Reference proteome</keyword>
<organism evidence="1 2">
    <name type="scientific">Paraburkholderia phymatum</name>
    <dbReference type="NCBI Taxonomy" id="148447"/>
    <lineage>
        <taxon>Bacteria</taxon>
        <taxon>Pseudomonadati</taxon>
        <taxon>Pseudomonadota</taxon>
        <taxon>Betaproteobacteria</taxon>
        <taxon>Burkholderiales</taxon>
        <taxon>Burkholderiaceae</taxon>
        <taxon>Paraburkholderia</taxon>
    </lineage>
</organism>
<comment type="caution">
    <text evidence="1">The sequence shown here is derived from an EMBL/GenBank/DDBJ whole genome shotgun (WGS) entry which is preliminary data.</text>
</comment>
<reference evidence="1" key="1">
    <citation type="submission" date="2024-07" db="EMBL/GenBank/DDBJ databases">
        <title>A survey of Mimosa microsymbionts across Brazilian biomes reveals a high diversity of Paraburkholderia nodulating endemic species, but also that Cupriavidus is common as a symbiont of widespread species.</title>
        <authorList>
            <person name="Rouws L."/>
            <person name="Barauna A."/>
            <person name="Beukes C."/>
            <person name="Rouws J.R.C."/>
            <person name="De Faria S.M."/>
            <person name="Gross E."/>
            <person name="Bueno Dos Reis Junior F."/>
            <person name="Simon M.F."/>
            <person name="Maluk M."/>
            <person name="Odee D.W."/>
            <person name="Kenicer G."/>
            <person name="Young J.P.W."/>
            <person name="Reis V.M."/>
            <person name="Zilli J."/>
            <person name="James E.K."/>
        </authorList>
    </citation>
    <scope>NUCLEOTIDE SEQUENCE</scope>
    <source>
        <strain evidence="1">EG181B</strain>
    </source>
</reference>
<sequence>MRIGKLELIRYGKFSDEAVAFPRSSHDFHFLVGPNEAGKSTIKTAITELLFGMPHSSPLDFIHPQSELRLGAVIEHSDQSLAFHRSKARKASLSAPTGEPLAGEALVPFLGEADKAFFEQMFCLDHTSLIKGGQSILDASSDVGQVLFQSAAGISSLGPVRERLAEEADRLWSKRKSGERAYYVGQKQLDDASAELRAAMVRTSAWRAAQETVGDALEGKESAERQHGELELKRSRLERIRRVTHHLAVWREKTAELRALGEVIDLPHDADATLQGALRKLAAADGALEVHLRRAGELQGTLDNRDIDQTALAFQREIEALESTRHRCGDHEADIARLEQQVSLLVRQVADACAQLEWPRDELAARNSVPSALALHTVESLMRDRGKLEQSVVNAQQALEKKLAEIADLGRKLESLPAGDVPDDVQAALRSGQRYRENDLAQRRLTEAAADAQRTLDASLAALGKWSRPLPALKSMTLPSTERVASLRAERDDLVSRLMRARDRLDEARESERLAVAEHDSFEQAHQIVTGEVVVQARGVRDAAWAAIRDGAVSVADGAPQFEAAMTVADDLSDRQVGSVTEATELSNLKQRVLETKQTALRHGQRVAGAEEALARFDAAWASVISEQQLAGMALDDIASWITRRESALQASAALEKSTGELERERAEVESCRARLAGCLVQAGLSGPLPAELEDLCAMAERYVSECRQAATTQRLLAGQIEAAQADVASLRREADVHDDAHGHWKDQWAAAMTKAGLSAVADSDAATGAALGIARTVREQLDEIAAIRNAQIDPMRAALADFSADASRLAVKFDVSMPEGDAKAISIELSRRLSSARAVQAESQRLTNELADVSERVRLARAEVDEATAQLRPLYALAAVGKPDLLRPLIARSDRKRELAAAIGQAHRSLVNDGDGLSIEELAEEVDATDLRTVQADLLSVGVALTDSVNARAEMATRVAEARQQLAAISGGANAAIAEAKRQEALAAMAEAAERFIKVETASTLLRWAVDRYRERRQGPMLARASAIFSELTLGAFERLSVDYDSQPLALAAVRAGGKRVEISGMSEGTRDQLYLALRLAALELHCERGSALPFVADDLFINFDDRRAKAGLRVLAGLSTRMQVIFLSHHDHLVEIVNEVFGASANVRYLGYP</sequence>
<gene>
    <name evidence="1" type="ORF">AB4Y32_31860</name>
</gene>